<reference evidence="3 6" key="3">
    <citation type="submission" date="2018-09" db="EMBL/GenBank/DDBJ databases">
        <title>Draft genome sequences of Legionella taurinensis isolated from water samples.</title>
        <authorList>
            <person name="Chakeri A."/>
            <person name="Allerberger F."/>
            <person name="Kundi M."/>
            <person name="Ruppitsch W."/>
            <person name="Schmid D."/>
        </authorList>
    </citation>
    <scope>NUCLEOTIDE SEQUENCE [LARGE SCALE GENOMIC DNA]</scope>
    <source>
        <strain evidence="3 6">4570-18-6</strain>
    </source>
</reference>
<dbReference type="Proteomes" id="UP000306421">
    <property type="component" value="Unassembled WGS sequence"/>
</dbReference>
<evidence type="ECO:0000313" key="3">
    <source>
        <dbReference type="EMBL" id="RJT46993.1"/>
    </source>
</evidence>
<proteinExistence type="predicted"/>
<dbReference type="EMBL" id="QZWB01000007">
    <property type="protein sequence ID" value="RJT46993.1"/>
    <property type="molecule type" value="Genomic_DNA"/>
</dbReference>
<dbReference type="AlphaFoldDB" id="A0A3A5LHX3"/>
<dbReference type="Proteomes" id="UP000270757">
    <property type="component" value="Unassembled WGS sequence"/>
</dbReference>
<accession>A0A3A5LHX3</accession>
<sequence length="138" mass="15368">MQRKDMLKSMVAMLLVTMVQSAYAAAEPVKLEGRYECGGKEIDTHADFKCNMSIEKTGETYRIKSLCDDGSSYLGTGIYFPEKRQLTLVFINPKNAAETGVVAAEVKQDGSMASTWTYLNKTSIEHGYCLRAKTYAKQ</sequence>
<dbReference type="EMBL" id="QFGG01000004">
    <property type="protein sequence ID" value="TID44035.1"/>
    <property type="molecule type" value="Genomic_DNA"/>
</dbReference>
<evidence type="ECO:0000313" key="5">
    <source>
        <dbReference type="Proteomes" id="UP000251035"/>
    </source>
</evidence>
<keyword evidence="1" id="KW-0732">Signal</keyword>
<dbReference type="EMBL" id="QCXM01000003">
    <property type="protein sequence ID" value="PUT48746.1"/>
    <property type="molecule type" value="Genomic_DNA"/>
</dbReference>
<dbReference type="Proteomes" id="UP000251035">
    <property type="component" value="Unassembled WGS sequence"/>
</dbReference>
<feature type="chain" id="PRO_5044588228" evidence="1">
    <location>
        <begin position="25"/>
        <end position="138"/>
    </location>
</feature>
<evidence type="ECO:0000313" key="4">
    <source>
        <dbReference type="EMBL" id="TID44035.1"/>
    </source>
</evidence>
<evidence type="ECO:0000313" key="7">
    <source>
        <dbReference type="Proteomes" id="UP000306421"/>
    </source>
</evidence>
<keyword evidence="5" id="KW-1185">Reference proteome</keyword>
<evidence type="ECO:0000313" key="2">
    <source>
        <dbReference type="EMBL" id="PUT48746.1"/>
    </source>
</evidence>
<gene>
    <name evidence="3" type="ORF">D6J04_08185</name>
    <name evidence="2" type="ORF">DB745_04790</name>
    <name evidence="4" type="ORF">DIZ81_06390</name>
</gene>
<evidence type="ECO:0000256" key="1">
    <source>
        <dbReference type="SAM" id="SignalP"/>
    </source>
</evidence>
<organism evidence="3 6">
    <name type="scientific">Legionella taurinensis</name>
    <dbReference type="NCBI Taxonomy" id="70611"/>
    <lineage>
        <taxon>Bacteria</taxon>
        <taxon>Pseudomonadati</taxon>
        <taxon>Pseudomonadota</taxon>
        <taxon>Gammaproteobacteria</taxon>
        <taxon>Legionellales</taxon>
        <taxon>Legionellaceae</taxon>
        <taxon>Legionella</taxon>
    </lineage>
</organism>
<feature type="signal peptide" evidence="1">
    <location>
        <begin position="1"/>
        <end position="24"/>
    </location>
</feature>
<reference evidence="4 7" key="2">
    <citation type="submission" date="2018-04" db="EMBL/GenBank/DDBJ databases">
        <title>Whole genome sequence comparison of clinical and drinking water Legionella pneumophila isolates.</title>
        <authorList>
            <person name="Garner E."/>
        </authorList>
    </citation>
    <scope>NUCLEOTIDE SEQUENCE [LARGE SCALE GENOMIC DNA]</scope>
    <source>
        <strain evidence="4 7">WH02</strain>
    </source>
</reference>
<comment type="caution">
    <text evidence="3">The sequence shown here is derived from an EMBL/GenBank/DDBJ whole genome shotgun (WGS) entry which is preliminary data.</text>
</comment>
<protein>
    <submittedName>
        <fullName evidence="3">Uncharacterized protein</fullName>
    </submittedName>
</protein>
<evidence type="ECO:0000313" key="6">
    <source>
        <dbReference type="Proteomes" id="UP000270757"/>
    </source>
</evidence>
<name>A0A3A5LHX3_9GAMM</name>
<reference evidence="2 5" key="1">
    <citation type="submission" date="2018-04" db="EMBL/GenBank/DDBJ databases">
        <title>Whole genome sequence comparison of clinical and drinking water Legionella pneumophila isolates associated with the Flint Water Crisis.</title>
        <authorList>
            <person name="Garner E."/>
            <person name="Brown C."/>
            <person name="Schwake O."/>
            <person name="Coil D."/>
            <person name="Jospin G."/>
            <person name="Eisen J."/>
            <person name="Edwards M."/>
            <person name="Pruden A."/>
        </authorList>
    </citation>
    <scope>NUCLEOTIDE SEQUENCE [LARGE SCALE GENOMIC DNA]</scope>
    <source>
        <strain evidence="2 5">Genessee03</strain>
    </source>
</reference>